<accession>A0A9E8ZDM8</accession>
<keyword evidence="5" id="KW-0663">Pyridoxal phosphate</keyword>
<dbReference type="InterPro" id="IPR016035">
    <property type="entry name" value="Acyl_Trfase/lysoPLipase"/>
</dbReference>
<dbReference type="SMART" id="SM00826">
    <property type="entry name" value="PKS_DH"/>
    <property type="match status" value="1"/>
</dbReference>
<dbReference type="Gene3D" id="3.40.640.10">
    <property type="entry name" value="Type I PLP-dependent aspartate aminotransferase-like (Major domain)"/>
    <property type="match status" value="1"/>
</dbReference>
<dbReference type="InterPro" id="IPR015424">
    <property type="entry name" value="PyrdxlP-dep_Trfase"/>
</dbReference>
<dbReference type="CDD" id="cd00833">
    <property type="entry name" value="PKS"/>
    <property type="match status" value="1"/>
</dbReference>
<dbReference type="EMBL" id="CP113797">
    <property type="protein sequence ID" value="WAL61389.1"/>
    <property type="molecule type" value="Genomic_DNA"/>
</dbReference>
<dbReference type="SMART" id="SM00825">
    <property type="entry name" value="PKS_KS"/>
    <property type="match status" value="1"/>
</dbReference>
<dbReference type="Pfam" id="PF00155">
    <property type="entry name" value="Aminotran_1_2"/>
    <property type="match status" value="1"/>
</dbReference>
<dbReference type="GO" id="GO:0005737">
    <property type="term" value="C:cytoplasm"/>
    <property type="evidence" value="ECO:0007669"/>
    <property type="project" value="TreeGrafter"/>
</dbReference>
<dbReference type="InterPro" id="IPR001917">
    <property type="entry name" value="Aminotrans_II_pyridoxalP_BS"/>
</dbReference>
<dbReference type="Gene3D" id="3.90.180.10">
    <property type="entry name" value="Medium-chain alcohol dehydrogenases, catalytic domain"/>
    <property type="match status" value="1"/>
</dbReference>
<dbReference type="Pfam" id="PF08659">
    <property type="entry name" value="KR"/>
    <property type="match status" value="1"/>
</dbReference>
<dbReference type="SUPFAM" id="SSF53901">
    <property type="entry name" value="Thiolase-like"/>
    <property type="match status" value="1"/>
</dbReference>
<dbReference type="Gene3D" id="1.10.1200.10">
    <property type="entry name" value="ACP-like"/>
    <property type="match status" value="1"/>
</dbReference>
<keyword evidence="11" id="KW-0032">Aminotransferase</keyword>
<dbReference type="GO" id="GO:0016491">
    <property type="term" value="F:oxidoreductase activity"/>
    <property type="evidence" value="ECO:0007669"/>
    <property type="project" value="InterPro"/>
</dbReference>
<dbReference type="CDD" id="cd08955">
    <property type="entry name" value="KR_2_FAS_SDR_x"/>
    <property type="match status" value="1"/>
</dbReference>
<dbReference type="CDD" id="cd06454">
    <property type="entry name" value="KBL_like"/>
    <property type="match status" value="1"/>
</dbReference>
<dbReference type="PANTHER" id="PTHR43775:SF37">
    <property type="entry name" value="SI:DKEY-61P9.11"/>
    <property type="match status" value="1"/>
</dbReference>
<dbReference type="Pfam" id="PF00698">
    <property type="entry name" value="Acyl_transf_1"/>
    <property type="match status" value="1"/>
</dbReference>
<dbReference type="GO" id="GO:0005886">
    <property type="term" value="C:plasma membrane"/>
    <property type="evidence" value="ECO:0007669"/>
    <property type="project" value="TreeGrafter"/>
</dbReference>
<dbReference type="PROSITE" id="PS52019">
    <property type="entry name" value="PKS_MFAS_DH"/>
    <property type="match status" value="1"/>
</dbReference>
<dbReference type="Gene3D" id="3.40.366.10">
    <property type="entry name" value="Malonyl-Coenzyme A Acyl Carrier Protein, domain 2"/>
    <property type="match status" value="1"/>
</dbReference>
<dbReference type="InterPro" id="IPR042104">
    <property type="entry name" value="PKS_dehydratase_sf"/>
</dbReference>
<dbReference type="GO" id="GO:0008270">
    <property type="term" value="F:zinc ion binding"/>
    <property type="evidence" value="ECO:0007669"/>
    <property type="project" value="InterPro"/>
</dbReference>
<dbReference type="FunFam" id="3.40.50.720:FF:000209">
    <property type="entry name" value="Polyketide synthase Pks12"/>
    <property type="match status" value="1"/>
</dbReference>
<organism evidence="11 12">
    <name type="scientific">Thermocoleostomius sinensis A174</name>
    <dbReference type="NCBI Taxonomy" id="2016057"/>
    <lineage>
        <taxon>Bacteria</taxon>
        <taxon>Bacillati</taxon>
        <taxon>Cyanobacteriota</taxon>
        <taxon>Cyanophyceae</taxon>
        <taxon>Oculatellales</taxon>
        <taxon>Oculatellaceae</taxon>
        <taxon>Thermocoleostomius</taxon>
    </lineage>
</organism>
<feature type="region of interest" description="N-terminal hotdog fold" evidence="7">
    <location>
        <begin position="926"/>
        <end position="1052"/>
    </location>
</feature>
<evidence type="ECO:0000259" key="8">
    <source>
        <dbReference type="PROSITE" id="PS50075"/>
    </source>
</evidence>
<dbReference type="SUPFAM" id="SSF47336">
    <property type="entry name" value="ACP-like"/>
    <property type="match status" value="1"/>
</dbReference>
<dbReference type="PROSITE" id="PS50075">
    <property type="entry name" value="CARRIER"/>
    <property type="match status" value="1"/>
</dbReference>
<keyword evidence="4" id="KW-0808">Transferase</keyword>
<feature type="domain" description="PKS/mFAS DH" evidence="10">
    <location>
        <begin position="926"/>
        <end position="1212"/>
    </location>
</feature>
<evidence type="ECO:0000256" key="1">
    <source>
        <dbReference type="ARBA" id="ARBA00001933"/>
    </source>
</evidence>
<dbReference type="Gene3D" id="3.90.1150.10">
    <property type="entry name" value="Aspartate Aminotransferase, domain 1"/>
    <property type="match status" value="1"/>
</dbReference>
<dbReference type="Pfam" id="PF00109">
    <property type="entry name" value="ketoacyl-synt"/>
    <property type="match status" value="1"/>
</dbReference>
<dbReference type="Pfam" id="PF21089">
    <property type="entry name" value="PKS_DH_N"/>
    <property type="match status" value="1"/>
</dbReference>
<dbReference type="Pfam" id="PF08240">
    <property type="entry name" value="ADH_N"/>
    <property type="match status" value="1"/>
</dbReference>
<dbReference type="InterPro" id="IPR049551">
    <property type="entry name" value="PKS_DH_C"/>
</dbReference>
<dbReference type="SUPFAM" id="SSF52151">
    <property type="entry name" value="FabD/lysophospholipase-like"/>
    <property type="match status" value="1"/>
</dbReference>
<evidence type="ECO:0000256" key="2">
    <source>
        <dbReference type="ARBA" id="ARBA00022450"/>
    </source>
</evidence>
<dbReference type="Gene3D" id="3.40.47.10">
    <property type="match status" value="1"/>
</dbReference>
<dbReference type="GO" id="GO:0030170">
    <property type="term" value="F:pyridoxal phosphate binding"/>
    <property type="evidence" value="ECO:0007669"/>
    <property type="project" value="InterPro"/>
</dbReference>
<dbReference type="InterPro" id="IPR015421">
    <property type="entry name" value="PyrdxlP-dep_Trfase_major"/>
</dbReference>
<dbReference type="FunFam" id="3.40.47.10:FF:000019">
    <property type="entry name" value="Polyketide synthase type I"/>
    <property type="match status" value="1"/>
</dbReference>
<dbReference type="InterPro" id="IPR020841">
    <property type="entry name" value="PKS_Beta-ketoAc_synthase_dom"/>
</dbReference>
<evidence type="ECO:0000313" key="12">
    <source>
        <dbReference type="Proteomes" id="UP001163152"/>
    </source>
</evidence>
<dbReference type="InterPro" id="IPR020807">
    <property type="entry name" value="PKS_DH"/>
</dbReference>
<dbReference type="SUPFAM" id="SSF53383">
    <property type="entry name" value="PLP-dependent transferases"/>
    <property type="match status" value="1"/>
</dbReference>
<dbReference type="SMART" id="SM00829">
    <property type="entry name" value="PKS_ER"/>
    <property type="match status" value="1"/>
</dbReference>
<dbReference type="Gene3D" id="3.40.50.720">
    <property type="entry name" value="NAD(P)-binding Rossmann-like Domain"/>
    <property type="match status" value="3"/>
</dbReference>
<dbReference type="InterPro" id="IPR014043">
    <property type="entry name" value="Acyl_transferase_dom"/>
</dbReference>
<dbReference type="SMART" id="SM01294">
    <property type="entry name" value="PKS_PP_betabranch"/>
    <property type="match status" value="1"/>
</dbReference>
<dbReference type="InterPro" id="IPR013968">
    <property type="entry name" value="PKS_KR"/>
</dbReference>
<evidence type="ECO:0000313" key="11">
    <source>
        <dbReference type="EMBL" id="WAL61389.1"/>
    </source>
</evidence>
<comment type="cofactor">
    <cofactor evidence="1">
        <name>pyridoxal 5'-phosphate</name>
        <dbReference type="ChEBI" id="CHEBI:597326"/>
    </cofactor>
</comment>
<dbReference type="InterPro" id="IPR057326">
    <property type="entry name" value="KR_dom"/>
</dbReference>
<dbReference type="InterPro" id="IPR036291">
    <property type="entry name" value="NAD(P)-bd_dom_sf"/>
</dbReference>
<dbReference type="InterPro" id="IPR020843">
    <property type="entry name" value="ER"/>
</dbReference>
<dbReference type="GO" id="GO:0008483">
    <property type="term" value="F:transaminase activity"/>
    <property type="evidence" value="ECO:0007669"/>
    <property type="project" value="UniProtKB-KW"/>
</dbReference>
<dbReference type="KEGG" id="tsin:OXH18_05185"/>
<dbReference type="SUPFAM" id="SSF50129">
    <property type="entry name" value="GroES-like"/>
    <property type="match status" value="1"/>
</dbReference>
<dbReference type="Pfam" id="PF22621">
    <property type="entry name" value="CurL-like_PKS_C"/>
    <property type="match status" value="1"/>
</dbReference>
<dbReference type="Pfam" id="PF14765">
    <property type="entry name" value="PS-DH"/>
    <property type="match status" value="1"/>
</dbReference>
<dbReference type="PROSITE" id="PS52004">
    <property type="entry name" value="KS3_2"/>
    <property type="match status" value="1"/>
</dbReference>
<dbReference type="InterPro" id="IPR004839">
    <property type="entry name" value="Aminotransferase_I/II_large"/>
</dbReference>
<name>A0A9E8ZDM8_9CYAN</name>
<dbReference type="FunFam" id="3.40.366.10:FF:000002">
    <property type="entry name" value="Probable polyketide synthase 2"/>
    <property type="match status" value="1"/>
</dbReference>
<dbReference type="Pfam" id="PF02801">
    <property type="entry name" value="Ketoacyl-synt_C"/>
    <property type="match status" value="1"/>
</dbReference>
<dbReference type="InterPro" id="IPR002364">
    <property type="entry name" value="Quin_OxRdtase/zeta-crystal_CS"/>
</dbReference>
<dbReference type="InterPro" id="IPR013154">
    <property type="entry name" value="ADH-like_N"/>
</dbReference>
<dbReference type="CDD" id="cd05195">
    <property type="entry name" value="enoyl_red"/>
    <property type="match status" value="1"/>
</dbReference>
<dbReference type="InterPro" id="IPR014031">
    <property type="entry name" value="Ketoacyl_synth_C"/>
</dbReference>
<dbReference type="InterPro" id="IPR020806">
    <property type="entry name" value="PKS_PP-bd"/>
</dbReference>
<dbReference type="PROSITE" id="PS00599">
    <property type="entry name" value="AA_TRANSFER_CLASS_2"/>
    <property type="match status" value="1"/>
</dbReference>
<evidence type="ECO:0000256" key="3">
    <source>
        <dbReference type="ARBA" id="ARBA00022553"/>
    </source>
</evidence>
<dbReference type="InterPro" id="IPR015422">
    <property type="entry name" value="PyrdxlP-dep_Trfase_small"/>
</dbReference>
<dbReference type="GO" id="GO:0071770">
    <property type="term" value="P:DIM/DIP cell wall layer assembly"/>
    <property type="evidence" value="ECO:0007669"/>
    <property type="project" value="TreeGrafter"/>
</dbReference>
<sequence>MPLEPIAITGIGCRYPGAESPHAFWQLLRDGIDAIEEVPPSRWEVDRFYDSDRSQPNKTNTRWGGFLPQIDRFDPQFFGIAPREAYSMDPQQRLLLEVAWEALEDAGQIPEQLRGSQTGVFIGIGTHDYSIMLWQDPVNDPYATTGTGNCIAANRISYVFDFKGPSLAIDTACSSSLVAVHLACQSLWCGESTLALAGGVNVLLLPTVTIGFSKGGFMSSAGRCKSFDASADGYVRSEGAGVVVLKPVSQALRDGDPIYAVIRGSAVNQDGFSNGMAAPNPIAQVAVLREAYRKAGVSPGQVQYVEAHGTGTKLGDPIELKALGAVLSDGRAPNCPCAIGSVKTNIGHTETAAGVAGLIKVALSLKQGQIPPSLHFNTPNPQVDFATLPLRVQTKLAPWTPQSKPALAGVNSFGFGGTNAHVVVEAAPVRQRKREQGTGNRHRGWHLLTLSAKNEAALREMAQRYVQFLQAHPETTIDDLCFTANTKRSRFQHRLAVVTESVEQLQQQLSAFATGVEAASVFHHVTTDGAPRLVFLFTGQGSQYVDMGRQLYETEPVFRQALDRCDAILQSELDRSLLSVLYPDLNLVNKKPKKKEKKQNSKKNHFITDSATTLNQTIYTQPALFAIEYALVELWRSWGIIPAAVMGHSVGEYVAACVAGVFSLKDGLKLIAARGRLMQALPQNGAMLSVLADETTVRSHLVNHSTVSIAALNGLHSTVISGHQEAITAIEHTLQTQGIKTTRLNVSHAFHSPLMEPILAEFAKVAAKVKYDVPKLPIVSNVTGQFITGDVATPDYWCQHIRQPVQFSRGMNTLHQQNYQVFLEIGASPTLLGLARGCLPQPEKIWLPSLRPGQSDEQTLLQSLGILYGNGAPIDWTQLTNNTNTTQQILPIPTYPFQRQRYWWDEAILPGMRNRSQSNNELTSFHPLLGERLLLAGSSELRFQVQVSAQHPTYLRDHCVLGQPVFPAAAYVEMALAAGQQVMKTEQLTIERLTIEQPLLLHSSTFTTIQILLAPEGTRYLFKIFSFDADLNQADTATCHATGTIATHEKPSKSAMHFAELRTSFSNSAVDRDSYYQQLRNQGLHYGEKFQGIIQLWHKAGQAFSQIQLPDTRTDTDCYYLHPTVLDACFQTIAAILPPLDRGTYLPTSIDRLQVYRPAGKSAWSHVTLEPATNGSYAGSLKANLQLFNELGAIVAEIEGLTLQFVAFASLHQLVSSNPLWPSVTTEQWFYQIEWQPRPLPDQQTNQNRDGFRTPQHWLIFADRQGVGTTLADQLQAQGDRCVLVFAKSSASASLPQRVAQSLTIDPIVIDPTKAIEFQQLFTNLSNLSATTADAYGVIHLWSLDSESCETSHEDGLLALQTAQELGCGSILHLIQAWGQTKSVRLSRLWLITQETQSVTAEPLMVTTPRQSIQQASIWGLGRVIQLEHPELNCVCVDIDASYNQHPGSSLVALILQEIYHNYSKKVISTNQIAYRNRVRYVAQLVPFDRNYPPGNALQIPDAPAFRLGTSNDGVLDNLALISTDRRSPQPGEIEIQISAAGVNFRDVLNALGMLKPHLEQVGVVNANEIPFGGECAGRVVAVGAGVTDFQIGDEIIAAPAIGSLGQFVTVDARFVARKPRALSPVAAATIPTTFLTAYYGLCRLAKLQRGDRVLIHAAAGGVGQAAVQLAKSVGAEIYATASPSKWEFLRSIGITHLFNSRDLEFADQILRLTQGRGVDVVLNSLNGDFIAQSLAILAPKGRFVEIGKIGIWSTEQVRQARSDVAYFPFDLLEVARQTPAMIADLLQALMPLFDQGSLHPLPHTVFPIESAPAAFRYMAQAKHIGKVVLTVPPPASAWIVQSESSYLITGGLGALGLQVAQWLVRQGATHLILASRRSPSASAMQTIQQLEQSGANIVIAQADISQREEVDRLLSSTVPIRGIIHAAGVLDDGVLQQLSWQRFQQVLAPKVTGTWNLHQASQNLPLDFFVCFSSIASLLGSPGQGSYAAANAFMDALMHHRRQIGLPGLSINWGPWAKSGMAAELTDRYQSRLSSQGLKQIDPQQGLQVLETLLRQRHTQVGVLPVDWAIFLEANPMASSTFLSALASTTRIASTASTTQPRSELLQQLERMGPSDRLLLLQDHLRMQLSKVLGFSSPDLIDPQENFADLGMDSLMAVEFNNRLQTSLNYTIPQTLTFDYPTVELLANHLLKTILEIPITIAGSNLSPSSSSTDIYKINRLNQDQSNQSKHIESKSDRSANSTQSALPLLLHSAQLSYIPEGYYQFDKSIEYQNLQKDLDRLKELGNPFFVVQQGTARDTTCVNDQTLINYSSYNYLGMSGDPIVIQAVKAAIDRYGTSVSASRVVSGERPIHRELEQEIASFLGTEDCIAYVGGHSTNVTTIGHLLGERDLILCDALSHNSIREGCALSGAAVMNFPHNDWQSLEQILSQHRHHYEKTLIAIEGLYSTDGDIAPLPEIVSLKHHYKSLLLVDEAHSIGVLGNRGRGVAEHFQMDSTQVDLWMGTLSKSFASCGGYIAASQAIVTYLKYTAPGFVFSVGMSPANAAAALASIRLLKQEPERVKQLHDRANLFLTLAKQHNLNTGASHNSPIIPVIVGEPHKAVQLSHRLQAQGIHVQPMVYPSVPYHAARLRFFVSCLHSEEQIHETIDRVADAIHWVERIGNTSEQHI</sequence>
<dbReference type="Gene3D" id="3.30.70.3290">
    <property type="match status" value="1"/>
</dbReference>
<feature type="region of interest" description="C-terminal hotdog fold" evidence="7">
    <location>
        <begin position="1066"/>
        <end position="1212"/>
    </location>
</feature>
<proteinExistence type="predicted"/>
<dbReference type="PROSITE" id="PS01162">
    <property type="entry name" value="QOR_ZETA_CRYSTAL"/>
    <property type="match status" value="1"/>
</dbReference>
<dbReference type="InterPro" id="IPR049552">
    <property type="entry name" value="PKS_DH_N"/>
</dbReference>
<evidence type="ECO:0000256" key="4">
    <source>
        <dbReference type="ARBA" id="ARBA00022679"/>
    </source>
</evidence>
<reference evidence="11" key="1">
    <citation type="submission" date="2022-12" db="EMBL/GenBank/DDBJ databases">
        <title>Polyphasic identification of a Novel Hot-Spring Cyanobacterium Ocullathermofonsia sinensis gen nov. sp. nov. and Genomic Insights on its Adaptations to the Thermal Habitat.</title>
        <authorList>
            <person name="Daroch M."/>
            <person name="Tang J."/>
            <person name="Jiang Y."/>
        </authorList>
    </citation>
    <scope>NUCLEOTIDE SEQUENCE</scope>
    <source>
        <strain evidence="11">PKUAC-SCTA174</strain>
    </source>
</reference>
<feature type="active site" description="Proton donor; for dehydratase activity" evidence="7">
    <location>
        <position position="1127"/>
    </location>
</feature>
<dbReference type="InterPro" id="IPR018201">
    <property type="entry name" value="Ketoacyl_synth_AS"/>
</dbReference>
<dbReference type="InterPro" id="IPR049900">
    <property type="entry name" value="PKS_mFAS_DH"/>
</dbReference>
<feature type="active site" description="Proton acceptor; for dehydratase activity" evidence="7">
    <location>
        <position position="958"/>
    </location>
</feature>
<keyword evidence="2" id="KW-0596">Phosphopantetheine</keyword>
<dbReference type="InterPro" id="IPR050091">
    <property type="entry name" value="PKS_NRPS_Biosynth_Enz"/>
</dbReference>
<dbReference type="InterPro" id="IPR009081">
    <property type="entry name" value="PP-bd_ACP"/>
</dbReference>
<dbReference type="InterPro" id="IPR016039">
    <property type="entry name" value="Thiolase-like"/>
</dbReference>
<evidence type="ECO:0000259" key="10">
    <source>
        <dbReference type="PROSITE" id="PS52019"/>
    </source>
</evidence>
<evidence type="ECO:0000256" key="6">
    <source>
        <dbReference type="ARBA" id="ARBA00023268"/>
    </source>
</evidence>
<dbReference type="Gene3D" id="3.30.70.250">
    <property type="entry name" value="Malonyl-CoA ACP transacylase, ACP-binding"/>
    <property type="match status" value="1"/>
</dbReference>
<dbReference type="InterPro" id="IPR036736">
    <property type="entry name" value="ACP-like_sf"/>
</dbReference>
<dbReference type="SMART" id="SM00823">
    <property type="entry name" value="PKS_PP"/>
    <property type="match status" value="1"/>
</dbReference>
<dbReference type="PANTHER" id="PTHR43775">
    <property type="entry name" value="FATTY ACID SYNTHASE"/>
    <property type="match status" value="1"/>
</dbReference>
<evidence type="ECO:0000256" key="7">
    <source>
        <dbReference type="PROSITE-ProRule" id="PRU01363"/>
    </source>
</evidence>
<dbReference type="SMART" id="SM00827">
    <property type="entry name" value="PKS_AT"/>
    <property type="match status" value="1"/>
</dbReference>
<dbReference type="Proteomes" id="UP001163152">
    <property type="component" value="Chromosome"/>
</dbReference>
<dbReference type="GO" id="GO:0006633">
    <property type="term" value="P:fatty acid biosynthetic process"/>
    <property type="evidence" value="ECO:0007669"/>
    <property type="project" value="InterPro"/>
</dbReference>
<keyword evidence="6" id="KW-0511">Multifunctional enzyme</keyword>
<evidence type="ECO:0000259" key="9">
    <source>
        <dbReference type="PROSITE" id="PS52004"/>
    </source>
</evidence>
<dbReference type="GO" id="GO:0004312">
    <property type="term" value="F:fatty acid synthase activity"/>
    <property type="evidence" value="ECO:0007669"/>
    <property type="project" value="TreeGrafter"/>
</dbReference>
<dbReference type="SUPFAM" id="SSF55048">
    <property type="entry name" value="Probable ACP-binding domain of malonyl-CoA ACP transacylase"/>
    <property type="match status" value="1"/>
</dbReference>
<dbReference type="RefSeq" id="WP_268611342.1">
    <property type="nucleotide sequence ID" value="NZ_CP113797.1"/>
</dbReference>
<dbReference type="SMART" id="SM00822">
    <property type="entry name" value="PKS_KR"/>
    <property type="match status" value="1"/>
</dbReference>
<gene>
    <name evidence="11" type="ORF">OXH18_05185</name>
</gene>
<dbReference type="InterPro" id="IPR014030">
    <property type="entry name" value="Ketoacyl_synth_N"/>
</dbReference>
<dbReference type="Pfam" id="PF00550">
    <property type="entry name" value="PP-binding"/>
    <property type="match status" value="1"/>
</dbReference>
<keyword evidence="12" id="KW-1185">Reference proteome</keyword>
<feature type="domain" description="Carrier" evidence="8">
    <location>
        <begin position="2120"/>
        <end position="2195"/>
    </location>
</feature>
<feature type="domain" description="Ketosynthase family 3 (KS3)" evidence="9">
    <location>
        <begin position="3"/>
        <end position="426"/>
    </location>
</feature>
<dbReference type="Gene3D" id="3.10.129.110">
    <property type="entry name" value="Polyketide synthase dehydratase"/>
    <property type="match status" value="1"/>
</dbReference>
<dbReference type="SUPFAM" id="SSF51735">
    <property type="entry name" value="NAD(P)-binding Rossmann-fold domains"/>
    <property type="match status" value="3"/>
</dbReference>
<dbReference type="GO" id="GO:0004315">
    <property type="term" value="F:3-oxoacyl-[acyl-carrier-protein] synthase activity"/>
    <property type="evidence" value="ECO:0007669"/>
    <property type="project" value="InterPro"/>
</dbReference>
<dbReference type="InterPro" id="IPR001227">
    <property type="entry name" value="Ac_transferase_dom_sf"/>
</dbReference>
<dbReference type="GO" id="GO:0031177">
    <property type="term" value="F:phosphopantetheine binding"/>
    <property type="evidence" value="ECO:0007669"/>
    <property type="project" value="InterPro"/>
</dbReference>
<protein>
    <submittedName>
        <fullName evidence="11">Aminotransferase class I/II-fold pyridoxal phosphate-dependent enzyme</fullName>
    </submittedName>
</protein>
<dbReference type="InterPro" id="IPR016036">
    <property type="entry name" value="Malonyl_transacylase_ACP-bd"/>
</dbReference>
<dbReference type="Pfam" id="PF13602">
    <property type="entry name" value="ADH_zinc_N_2"/>
    <property type="match status" value="1"/>
</dbReference>
<dbReference type="PROSITE" id="PS00606">
    <property type="entry name" value="KS3_1"/>
    <property type="match status" value="1"/>
</dbReference>
<dbReference type="InterPro" id="IPR011032">
    <property type="entry name" value="GroES-like_sf"/>
</dbReference>
<keyword evidence="3" id="KW-0597">Phosphoprotein</keyword>
<evidence type="ECO:0000256" key="5">
    <source>
        <dbReference type="ARBA" id="ARBA00022898"/>
    </source>
</evidence>